<dbReference type="Gene3D" id="1.20.58.120">
    <property type="entry name" value="BAG domain"/>
    <property type="match status" value="1"/>
</dbReference>
<feature type="region of interest" description="Disordered" evidence="1">
    <location>
        <begin position="1"/>
        <end position="42"/>
    </location>
</feature>
<feature type="compositionally biased region" description="Basic and acidic residues" evidence="1">
    <location>
        <begin position="254"/>
        <end position="264"/>
    </location>
</feature>
<dbReference type="InterPro" id="IPR003103">
    <property type="entry name" value="BAG_domain"/>
</dbReference>
<feature type="region of interest" description="Disordered" evidence="1">
    <location>
        <begin position="131"/>
        <end position="312"/>
    </location>
</feature>
<dbReference type="OMA" id="FHSPQNA"/>
<dbReference type="eggNOG" id="KOG4361">
    <property type="taxonomic scope" value="Eukaryota"/>
</dbReference>
<feature type="compositionally biased region" description="Polar residues" evidence="1">
    <location>
        <begin position="510"/>
        <end position="531"/>
    </location>
</feature>
<dbReference type="SMART" id="SM00264">
    <property type="entry name" value="BAG"/>
    <property type="match status" value="1"/>
</dbReference>
<feature type="compositionally biased region" description="Basic and acidic residues" evidence="1">
    <location>
        <begin position="581"/>
        <end position="593"/>
    </location>
</feature>
<organism evidence="3 4">
    <name type="scientific">Tetranychus urticae</name>
    <name type="common">Two-spotted spider mite</name>
    <dbReference type="NCBI Taxonomy" id="32264"/>
    <lineage>
        <taxon>Eukaryota</taxon>
        <taxon>Metazoa</taxon>
        <taxon>Ecdysozoa</taxon>
        <taxon>Arthropoda</taxon>
        <taxon>Chelicerata</taxon>
        <taxon>Arachnida</taxon>
        <taxon>Acari</taxon>
        <taxon>Acariformes</taxon>
        <taxon>Trombidiformes</taxon>
        <taxon>Prostigmata</taxon>
        <taxon>Eleutherengona</taxon>
        <taxon>Raphignathae</taxon>
        <taxon>Tetranychoidea</taxon>
        <taxon>Tetranychidae</taxon>
        <taxon>Tetranychus</taxon>
    </lineage>
</organism>
<dbReference type="PROSITE" id="PS51035">
    <property type="entry name" value="BAG"/>
    <property type="match status" value="1"/>
</dbReference>
<protein>
    <recommendedName>
        <fullName evidence="2">BAG domain-containing protein</fullName>
    </recommendedName>
</protein>
<dbReference type="SUPFAM" id="SSF63491">
    <property type="entry name" value="BAG domain"/>
    <property type="match status" value="1"/>
</dbReference>
<dbReference type="InterPro" id="IPR036533">
    <property type="entry name" value="BAG_dom_sf"/>
</dbReference>
<dbReference type="KEGG" id="tut:107369477"/>
<feature type="compositionally biased region" description="Polar residues" evidence="1">
    <location>
        <begin position="594"/>
        <end position="611"/>
    </location>
</feature>
<dbReference type="GO" id="GO:0051087">
    <property type="term" value="F:protein-folding chaperone binding"/>
    <property type="evidence" value="ECO:0007669"/>
    <property type="project" value="InterPro"/>
</dbReference>
<accession>T1L222</accession>
<feature type="compositionally biased region" description="Polar residues" evidence="1">
    <location>
        <begin position="265"/>
        <end position="289"/>
    </location>
</feature>
<reference evidence="4" key="1">
    <citation type="submission" date="2011-08" db="EMBL/GenBank/DDBJ databases">
        <authorList>
            <person name="Rombauts S."/>
        </authorList>
    </citation>
    <scope>NUCLEOTIDE SEQUENCE</scope>
    <source>
        <strain evidence="4">London</strain>
    </source>
</reference>
<evidence type="ECO:0000313" key="4">
    <source>
        <dbReference type="Proteomes" id="UP000015104"/>
    </source>
</evidence>
<feature type="compositionally biased region" description="Polar residues" evidence="1">
    <location>
        <begin position="217"/>
        <end position="230"/>
    </location>
</feature>
<evidence type="ECO:0000259" key="2">
    <source>
        <dbReference type="PROSITE" id="PS51035"/>
    </source>
</evidence>
<evidence type="ECO:0000313" key="3">
    <source>
        <dbReference type="EnsemblMetazoa" id="tetur32g01740.1"/>
    </source>
</evidence>
<dbReference type="STRING" id="32264.T1L222"/>
<dbReference type="Proteomes" id="UP000015104">
    <property type="component" value="Unassembled WGS sequence"/>
</dbReference>
<dbReference type="EMBL" id="CAEY01000924">
    <property type="status" value="NOT_ANNOTATED_CDS"/>
    <property type="molecule type" value="Genomic_DNA"/>
</dbReference>
<proteinExistence type="predicted"/>
<feature type="compositionally biased region" description="Pro residues" evidence="1">
    <location>
        <begin position="293"/>
        <end position="302"/>
    </location>
</feature>
<sequence>MSHYNKSSDRSVPFSTSRDNSTSEYFPLSSQSPRLGNSSFNSTRNKIFNNLSEFEDQLPSNKMFVDRSPFGSSFDHPRMMSGSRNLDMSNSFRDEMDDQVNHHPRVFNIPIQVETPEGFVPLVRSNSNAGSHFAGNRGNMSKDPVASDFTYGSPSERPGYIHQRPVKSPTPPPKPKFSRNRPEFHNHHQSYQHNPEPYSHSHPRVHSIPVKIERSGKSQQPTRNDSNSPQPYDEVSHPNSPNYDTFFGGRRSRSSSESESHQPDVNRSVNIPIQIVKTQSSEPQNASKEPNQPVNPPNPPQPCENKEKTPPDPIELIKDIEKEACRLEKEVIEFNGEYLDKKYRYLDEMLTRCMLKLDSIDSNGRDEVRMARRSTLAHVDHCLAILEGKVNKPKPEENLDEPTNQCNEQAETATMESEPVQQVNEESISNESPACEMTEDQKNDMMETENNSDEANISAADEQEPKSTPESDNVNTDESTCKPDEVSFDQLDLETSSADSARVYLDDTAHNSQSEQMSQDLEANESDNSPQPKVEFPPDDNLDELVDKESMDIEVKASPDSEEASNEHEQSISSTTEALVTEEKSNNEYRVENTEVQEPDSSSSPITNNSIEKQKKID</sequence>
<feature type="compositionally biased region" description="Polar residues" evidence="1">
    <location>
        <begin position="13"/>
        <end position="42"/>
    </location>
</feature>
<evidence type="ECO:0000256" key="1">
    <source>
        <dbReference type="SAM" id="MobiDB-lite"/>
    </source>
</evidence>
<feature type="compositionally biased region" description="Polar residues" evidence="1">
    <location>
        <begin position="401"/>
        <end position="432"/>
    </location>
</feature>
<dbReference type="AlphaFoldDB" id="T1L222"/>
<reference evidence="3" key="2">
    <citation type="submission" date="2015-06" db="UniProtKB">
        <authorList>
            <consortium name="EnsemblMetazoa"/>
        </authorList>
    </citation>
    <scope>IDENTIFICATION</scope>
</reference>
<keyword evidence="4" id="KW-1185">Reference proteome</keyword>
<dbReference type="OrthoDB" id="333905at2759"/>
<name>T1L222_TETUR</name>
<feature type="compositionally biased region" description="Basic and acidic residues" evidence="1">
    <location>
        <begin position="545"/>
        <end position="570"/>
    </location>
</feature>
<gene>
    <name evidence="3" type="primary">107369477</name>
</gene>
<dbReference type="HOGENOM" id="CLU_442353_0_0_1"/>
<dbReference type="Pfam" id="PF02179">
    <property type="entry name" value="BAG"/>
    <property type="match status" value="1"/>
</dbReference>
<dbReference type="EnsemblMetazoa" id="tetur32g01740.1">
    <property type="protein sequence ID" value="tetur32g01740.1"/>
    <property type="gene ID" value="tetur32g01740"/>
</dbReference>
<feature type="domain" description="BAG" evidence="2">
    <location>
        <begin position="316"/>
        <end position="373"/>
    </location>
</feature>
<feature type="region of interest" description="Disordered" evidence="1">
    <location>
        <begin position="392"/>
        <end position="618"/>
    </location>
</feature>